<dbReference type="OrthoDB" id="7388866at2"/>
<reference evidence="1 2" key="1">
    <citation type="submission" date="2019-02" db="EMBL/GenBank/DDBJ databases">
        <title>Genomic Encyclopedia of Type Strains, Phase IV (KMG-IV): sequencing the most valuable type-strain genomes for metagenomic binning, comparative biology and taxonomic classification.</title>
        <authorList>
            <person name="Goeker M."/>
        </authorList>
    </citation>
    <scope>NUCLEOTIDE SEQUENCE [LARGE SCALE GENOMIC DNA]</scope>
    <source>
        <strain evidence="1 2">DSM 21056</strain>
    </source>
</reference>
<organism evidence="1 2">
    <name type="scientific">Spiribacter vilamensis</name>
    <dbReference type="NCBI Taxonomy" id="531306"/>
    <lineage>
        <taxon>Bacteria</taxon>
        <taxon>Pseudomonadati</taxon>
        <taxon>Pseudomonadota</taxon>
        <taxon>Gammaproteobacteria</taxon>
        <taxon>Chromatiales</taxon>
        <taxon>Ectothiorhodospiraceae</taxon>
        <taxon>Spiribacter</taxon>
    </lineage>
</organism>
<gene>
    <name evidence="1" type="ORF">EV698_0493</name>
</gene>
<evidence type="ECO:0000313" key="2">
    <source>
        <dbReference type="Proteomes" id="UP000292298"/>
    </source>
</evidence>
<dbReference type="Proteomes" id="UP000292298">
    <property type="component" value="Unassembled WGS sequence"/>
</dbReference>
<name>A0A4Q8CZ23_9GAMM</name>
<dbReference type="AlphaFoldDB" id="A0A4Q8CZ23"/>
<keyword evidence="2" id="KW-1185">Reference proteome</keyword>
<proteinExistence type="predicted"/>
<sequence length="265" mass="29768">MSGDKAQFDAYIGIDYSGAATPDRGLTGLRVYTAEGTQPVREVRVDNPGRRHWSRRAIAGWLQRRLAGDDRVLVGIDHGFSFPIAWFEYYEHPADWDAFLADFRARWPTDRPDSTVEQIRRGLLGAGRNEPGDARWRRLAERPVGAKSVFHFDVPGSVAKSTHAGLPWLDHLRRHIGKRLHAWPFDGWSIPRGCSAITEIYPSIWAGDYPRGERTQDQHDAYVVARALQQADRNGELASYLQPALDTRTRAVAACEGWILGVTGP</sequence>
<protein>
    <recommendedName>
        <fullName evidence="3">DUF429 domain-containing protein</fullName>
    </recommendedName>
</protein>
<accession>A0A4Q8CZ23</accession>
<comment type="caution">
    <text evidence="1">The sequence shown here is derived from an EMBL/GenBank/DDBJ whole genome shotgun (WGS) entry which is preliminary data.</text>
</comment>
<evidence type="ECO:0008006" key="3">
    <source>
        <dbReference type="Google" id="ProtNLM"/>
    </source>
</evidence>
<dbReference type="EMBL" id="SHLI01000001">
    <property type="protein sequence ID" value="RZU98249.1"/>
    <property type="molecule type" value="Genomic_DNA"/>
</dbReference>
<dbReference type="RefSeq" id="WP_130502583.1">
    <property type="nucleotide sequence ID" value="NZ_SHLI01000001.1"/>
</dbReference>
<evidence type="ECO:0000313" key="1">
    <source>
        <dbReference type="EMBL" id="RZU98249.1"/>
    </source>
</evidence>